<dbReference type="InterPro" id="IPR000330">
    <property type="entry name" value="SNF2_N"/>
</dbReference>
<dbReference type="PROSITE" id="PS51194">
    <property type="entry name" value="HELICASE_CTER"/>
    <property type="match status" value="1"/>
</dbReference>
<evidence type="ECO:0000256" key="2">
    <source>
        <dbReference type="PROSITE-ProRule" id="PRU00325"/>
    </source>
</evidence>
<dbReference type="eggNOG" id="COG0553">
    <property type="taxonomic scope" value="Bacteria"/>
</dbReference>
<keyword evidence="2" id="KW-0862">Zinc</keyword>
<gene>
    <name evidence="6" type="ordered locus">Rcas_3328</name>
</gene>
<dbReference type="EMBL" id="CP000804">
    <property type="protein sequence ID" value="ABU59378.1"/>
    <property type="molecule type" value="Genomic_DNA"/>
</dbReference>
<dbReference type="OrthoDB" id="9814088at2"/>
<dbReference type="Pfam" id="PF00176">
    <property type="entry name" value="SNF2-rel_dom"/>
    <property type="match status" value="1"/>
</dbReference>
<keyword evidence="2" id="KW-0863">Zinc-finger</keyword>
<sequence length="1066" mass="121763">MLNVLSADVLNIDHLFLSVPRAVVQQGQRYVEHGQVTIDQVDTHTAQIRVFESPGVAHQVIIRLHNRQIYVGCTCPQRHYWSLCRHRVAALMALRDHLITHPPSLWRAVIGKVVEAQPQRSPVIHHAAIVFSLQRANVGWSIVPYALSDRHVPSEALRDPRALASAIASLNLSREARPIRSRINRISYPSVSAETVNAANMAIVAASSAPYSYAYDQSVAYEPVLALLADQLVYLGDQDDPLQSQVQVRTESASVEMDIRQDDRGTLRIRTLLNIAGERIALDPRDTDILLQKPLWVIIGDLLLPVHNASDATTTLIMHPDLTIPPNEQEEFFERYLLPLAENVPLNGDLLHREEIDVAPTPRVYLSEADGTLRAQLRFAYADYEAPAEKSPLQHIIRRLPGTTTLVRIRRRVEEEAAILRDLGTAAYGLKKVADIGCFELRKAVHPLDFLLHHIPLLIQRGFEIFGEDQMTTARINRNRPQISFRISSGIDWFDLEAIIRFGDLEVPLKEVRRAIRRREKFLKLADGTLGAIPDEWIERYRHLFALGNETDHGVRLAHGHLTLIDQVLADADHAHVDAEFERRRERLRSFDHIPTQPLPLGFRGELRPYQRAAYEWLHFLNEYGFGGCLADDMGTGKTVCTLAFLQSLEERNPDGAASLIVMPRSLLFNWAREAATFTPDLRVYVHHDTDRSDDPALFDRYDLVLTTYSTMLRDIRLLRRYRFRYAILDESQAIKNPLAETSKAARLINAERRLALTGTPVENSALELWSQFAFLNPGLLGNLDYFREAFVTSIEKKQDQETARLLRKVVYPFILRRTKDQVAPELPPRSERLIETDMEPAQRRLYIKQRDYYRALLLGLIDNEGINKARIKVLEGLLRLRQICNHPRLVDASFRGSSGKFELLLETLETLNAEGHKALIFSQFVQMLHLIREALDTRSIRYAYLDGQTHQRQQEVDRFQNDETLPFFLISLKAGGVGLNLTAADYVIHVDPWWNPAVEMQATDRTHRIGQEKPIFVYKLITRNSVEEKILSLQQRKRELVAQLITADASMLKSLTREDVEALFE</sequence>
<dbReference type="KEGG" id="rca:Rcas_3328"/>
<dbReference type="InterPro" id="IPR049730">
    <property type="entry name" value="SNF2/RAD54-like_C"/>
</dbReference>
<dbReference type="STRING" id="383372.Rcas_3328"/>
<dbReference type="CDD" id="cd18793">
    <property type="entry name" value="SF2_C_SNF"/>
    <property type="match status" value="1"/>
</dbReference>
<proteinExistence type="predicted"/>
<feature type="domain" description="Helicase C-terminal" evidence="5">
    <location>
        <begin position="904"/>
        <end position="1057"/>
    </location>
</feature>
<accession>A7NP82</accession>
<dbReference type="SMART" id="SM00490">
    <property type="entry name" value="HELICc"/>
    <property type="match status" value="1"/>
</dbReference>
<dbReference type="HOGENOM" id="CLU_000315_21_0_0"/>
<dbReference type="GO" id="GO:0005524">
    <property type="term" value="F:ATP binding"/>
    <property type="evidence" value="ECO:0007669"/>
    <property type="project" value="InterPro"/>
</dbReference>
<dbReference type="RefSeq" id="WP_012121802.1">
    <property type="nucleotide sequence ID" value="NC_009767.1"/>
</dbReference>
<dbReference type="GO" id="GO:0008270">
    <property type="term" value="F:zinc ion binding"/>
    <property type="evidence" value="ECO:0007669"/>
    <property type="project" value="UniProtKB-KW"/>
</dbReference>
<dbReference type="Gene3D" id="3.40.50.10810">
    <property type="entry name" value="Tandem AAA-ATPase domain"/>
    <property type="match status" value="1"/>
</dbReference>
<name>A7NP82_ROSCS</name>
<feature type="domain" description="Helicase ATP-binding" evidence="4">
    <location>
        <begin position="619"/>
        <end position="779"/>
    </location>
</feature>
<dbReference type="PANTHER" id="PTHR10799">
    <property type="entry name" value="SNF2/RAD54 HELICASE FAMILY"/>
    <property type="match status" value="1"/>
</dbReference>
<evidence type="ECO:0000259" key="3">
    <source>
        <dbReference type="PROSITE" id="PS50966"/>
    </source>
</evidence>
<dbReference type="GO" id="GO:0004674">
    <property type="term" value="F:protein serine/threonine kinase activity"/>
    <property type="evidence" value="ECO:0007669"/>
    <property type="project" value="UniProtKB-KW"/>
</dbReference>
<keyword evidence="6" id="KW-0418">Kinase</keyword>
<dbReference type="EC" id="2.7.11.1" evidence="6"/>
<organism evidence="6 7">
    <name type="scientific">Roseiflexus castenholzii (strain DSM 13941 / HLO8)</name>
    <dbReference type="NCBI Taxonomy" id="383372"/>
    <lineage>
        <taxon>Bacteria</taxon>
        <taxon>Bacillati</taxon>
        <taxon>Chloroflexota</taxon>
        <taxon>Chloroflexia</taxon>
        <taxon>Chloroflexales</taxon>
        <taxon>Roseiflexineae</taxon>
        <taxon>Roseiflexaceae</taxon>
        <taxon>Roseiflexus</taxon>
    </lineage>
</organism>
<dbReference type="InterPro" id="IPR027417">
    <property type="entry name" value="P-loop_NTPase"/>
</dbReference>
<evidence type="ECO:0000313" key="6">
    <source>
        <dbReference type="EMBL" id="ABU59378.1"/>
    </source>
</evidence>
<keyword evidence="6" id="KW-0808">Transferase</keyword>
<keyword evidence="7" id="KW-1185">Reference proteome</keyword>
<keyword evidence="1" id="KW-0378">Hydrolase</keyword>
<dbReference type="InterPro" id="IPR007527">
    <property type="entry name" value="Znf_SWIM"/>
</dbReference>
<evidence type="ECO:0000256" key="1">
    <source>
        <dbReference type="ARBA" id="ARBA00022801"/>
    </source>
</evidence>
<protein>
    <submittedName>
        <fullName evidence="6">Non-specific serine/threonine protein kinase</fullName>
        <ecNumber evidence="6">2.7.11.1</ecNumber>
    </submittedName>
</protein>
<dbReference type="Pfam" id="PF08455">
    <property type="entry name" value="SNF2_assoc"/>
    <property type="match status" value="1"/>
</dbReference>
<dbReference type="Pfam" id="PF00271">
    <property type="entry name" value="Helicase_C"/>
    <property type="match status" value="1"/>
</dbReference>
<keyword evidence="6" id="KW-0723">Serine/threonine-protein kinase</keyword>
<evidence type="ECO:0000259" key="4">
    <source>
        <dbReference type="PROSITE" id="PS51192"/>
    </source>
</evidence>
<dbReference type="InterPro" id="IPR001650">
    <property type="entry name" value="Helicase_C-like"/>
</dbReference>
<dbReference type="InterPro" id="IPR013663">
    <property type="entry name" value="Helicase_SWF/SNF/SWI_bac"/>
</dbReference>
<dbReference type="InterPro" id="IPR038718">
    <property type="entry name" value="SNF2-like_sf"/>
</dbReference>
<dbReference type="GO" id="GO:0016787">
    <property type="term" value="F:hydrolase activity"/>
    <property type="evidence" value="ECO:0007669"/>
    <property type="project" value="UniProtKB-KW"/>
</dbReference>
<dbReference type="SMART" id="SM00487">
    <property type="entry name" value="DEXDc"/>
    <property type="match status" value="1"/>
</dbReference>
<dbReference type="PROSITE" id="PS50966">
    <property type="entry name" value="ZF_SWIM"/>
    <property type="match status" value="1"/>
</dbReference>
<dbReference type="SUPFAM" id="SSF52540">
    <property type="entry name" value="P-loop containing nucleoside triphosphate hydrolases"/>
    <property type="match status" value="2"/>
</dbReference>
<reference evidence="6 7" key="1">
    <citation type="submission" date="2007-08" db="EMBL/GenBank/DDBJ databases">
        <title>Complete sequence of Roseiflexus castenholzii DSM 13941.</title>
        <authorList>
            <consortium name="US DOE Joint Genome Institute"/>
            <person name="Copeland A."/>
            <person name="Lucas S."/>
            <person name="Lapidus A."/>
            <person name="Barry K."/>
            <person name="Glavina del Rio T."/>
            <person name="Dalin E."/>
            <person name="Tice H."/>
            <person name="Pitluck S."/>
            <person name="Thompson L.S."/>
            <person name="Brettin T."/>
            <person name="Bruce D."/>
            <person name="Detter J.C."/>
            <person name="Han C."/>
            <person name="Tapia R."/>
            <person name="Schmutz J."/>
            <person name="Larimer F."/>
            <person name="Land M."/>
            <person name="Hauser L."/>
            <person name="Kyrpides N."/>
            <person name="Mikhailova N."/>
            <person name="Bryant D.A."/>
            <person name="Hanada S."/>
            <person name="Tsukatani Y."/>
            <person name="Richardson P."/>
        </authorList>
    </citation>
    <scope>NUCLEOTIDE SEQUENCE [LARGE SCALE GENOMIC DNA]</scope>
    <source>
        <strain evidence="7">DSM 13941 / HLO8</strain>
    </source>
</reference>
<dbReference type="Proteomes" id="UP000000263">
    <property type="component" value="Chromosome"/>
</dbReference>
<dbReference type="InterPro" id="IPR014001">
    <property type="entry name" value="Helicase_ATP-bd"/>
</dbReference>
<feature type="domain" description="SWIM-type" evidence="3">
    <location>
        <begin position="58"/>
        <end position="95"/>
    </location>
</feature>
<evidence type="ECO:0000259" key="5">
    <source>
        <dbReference type="PROSITE" id="PS51194"/>
    </source>
</evidence>
<dbReference type="AlphaFoldDB" id="A7NP82"/>
<evidence type="ECO:0000313" key="7">
    <source>
        <dbReference type="Proteomes" id="UP000000263"/>
    </source>
</evidence>
<keyword evidence="2" id="KW-0479">Metal-binding</keyword>
<dbReference type="Gene3D" id="3.40.50.300">
    <property type="entry name" value="P-loop containing nucleotide triphosphate hydrolases"/>
    <property type="match status" value="1"/>
</dbReference>
<dbReference type="PROSITE" id="PS51192">
    <property type="entry name" value="HELICASE_ATP_BIND_1"/>
    <property type="match status" value="1"/>
</dbReference>